<dbReference type="GO" id="GO:0005886">
    <property type="term" value="C:plasma membrane"/>
    <property type="evidence" value="ECO:0007669"/>
    <property type="project" value="UniProtKB-SubCell"/>
</dbReference>
<dbReference type="GO" id="GO:0015628">
    <property type="term" value="P:protein secretion by the type II secretion system"/>
    <property type="evidence" value="ECO:0007669"/>
    <property type="project" value="InterPro"/>
</dbReference>
<reference evidence="9 10" key="1">
    <citation type="journal article" date="2022" name="IScience">
        <title>An ultrasensitive nanofiber-based assay for enzymatic hydrolysis and deep-sea microbial degradation of cellulose.</title>
        <authorList>
            <person name="Tsudome M."/>
            <person name="Tachioka M."/>
            <person name="Miyazaki M."/>
            <person name="Uchimura K."/>
            <person name="Tsuda M."/>
            <person name="Takaki Y."/>
            <person name="Deguchi S."/>
        </authorList>
    </citation>
    <scope>NUCLEOTIDE SEQUENCE [LARGE SCALE GENOMIC DNA]</scope>
    <source>
        <strain evidence="9 10">GE09</strain>
    </source>
</reference>
<evidence type="ECO:0000256" key="4">
    <source>
        <dbReference type="ARBA" id="ARBA00022519"/>
    </source>
</evidence>
<dbReference type="Pfam" id="PF12019">
    <property type="entry name" value="GspH"/>
    <property type="match status" value="1"/>
</dbReference>
<evidence type="ECO:0000256" key="5">
    <source>
        <dbReference type="ARBA" id="ARBA00022692"/>
    </source>
</evidence>
<dbReference type="RefSeq" id="WP_236986607.1">
    <property type="nucleotide sequence ID" value="NZ_AP023086.1"/>
</dbReference>
<evidence type="ECO:0000313" key="9">
    <source>
        <dbReference type="EMBL" id="BCD97131.1"/>
    </source>
</evidence>
<keyword evidence="3" id="KW-0488">Methylation</keyword>
<feature type="domain" description="General secretion pathway GspH" evidence="8">
    <location>
        <begin position="5"/>
        <end position="121"/>
    </location>
</feature>
<keyword evidence="10" id="KW-1185">Reference proteome</keyword>
<dbReference type="InterPro" id="IPR022346">
    <property type="entry name" value="T2SS_GspH"/>
</dbReference>
<comment type="subcellular location">
    <subcellularLocation>
        <location evidence="1">Cell inner membrane</location>
        <topology evidence="1">Single-pass membrane protein</topology>
    </subcellularLocation>
</comment>
<evidence type="ECO:0000259" key="8">
    <source>
        <dbReference type="Pfam" id="PF12019"/>
    </source>
</evidence>
<dbReference type="KEGG" id="marq:MARGE09_P1331"/>
<evidence type="ECO:0000256" key="2">
    <source>
        <dbReference type="ARBA" id="ARBA00022475"/>
    </source>
</evidence>
<dbReference type="Gene3D" id="3.55.40.10">
    <property type="entry name" value="minor pseudopilin epsh domain"/>
    <property type="match status" value="1"/>
</dbReference>
<keyword evidence="2" id="KW-1003">Cell membrane</keyword>
<accession>A0AAN1WGE5</accession>
<name>A0AAN1WGE5_9GAMM</name>
<evidence type="ECO:0000256" key="3">
    <source>
        <dbReference type="ARBA" id="ARBA00022481"/>
    </source>
</evidence>
<gene>
    <name evidence="9" type="ORF">MARGE09_P1331</name>
</gene>
<keyword evidence="7" id="KW-0472">Membrane</keyword>
<evidence type="ECO:0000313" key="10">
    <source>
        <dbReference type="Proteomes" id="UP001320119"/>
    </source>
</evidence>
<evidence type="ECO:0000256" key="1">
    <source>
        <dbReference type="ARBA" id="ARBA00004377"/>
    </source>
</evidence>
<keyword evidence="5" id="KW-0812">Transmembrane</keyword>
<dbReference type="Proteomes" id="UP001320119">
    <property type="component" value="Chromosome"/>
</dbReference>
<dbReference type="GO" id="GO:0015627">
    <property type="term" value="C:type II protein secretion system complex"/>
    <property type="evidence" value="ECO:0007669"/>
    <property type="project" value="InterPro"/>
</dbReference>
<dbReference type="EMBL" id="AP023086">
    <property type="protein sequence ID" value="BCD97131.1"/>
    <property type="molecule type" value="Genomic_DNA"/>
</dbReference>
<protein>
    <submittedName>
        <fullName evidence="9">Type IV fimbrial biogenesis protein FimT</fullName>
    </submittedName>
</protein>
<proteinExistence type="predicted"/>
<keyword evidence="6" id="KW-1133">Transmembrane helix</keyword>
<keyword evidence="4" id="KW-0997">Cell inner membrane</keyword>
<evidence type="ECO:0000256" key="6">
    <source>
        <dbReference type="ARBA" id="ARBA00022989"/>
    </source>
</evidence>
<evidence type="ECO:0000256" key="7">
    <source>
        <dbReference type="ARBA" id="ARBA00023136"/>
    </source>
</evidence>
<sequence>MRTASHAFYDSLVLARSEAVKNNLPVAVCKSANNSSCATSGYWDGGWLVYIDADADGVFDSSESLLQSHNALSQLTLRATDADLDQVVYQADGTQRIAANFNVCIDDDTSRGTNIRIGLTGRPSTEKGATVCP</sequence>
<dbReference type="AlphaFoldDB" id="A0AAN1WGE5"/>
<organism evidence="9 10">
    <name type="scientific">Marinagarivorans cellulosilyticus</name>
    <dbReference type="NCBI Taxonomy" id="2721545"/>
    <lineage>
        <taxon>Bacteria</taxon>
        <taxon>Pseudomonadati</taxon>
        <taxon>Pseudomonadota</taxon>
        <taxon>Gammaproteobacteria</taxon>
        <taxon>Cellvibrionales</taxon>
        <taxon>Cellvibrionaceae</taxon>
        <taxon>Marinagarivorans</taxon>
    </lineage>
</organism>